<feature type="signal peptide" evidence="1">
    <location>
        <begin position="1"/>
        <end position="22"/>
    </location>
</feature>
<evidence type="ECO:0000256" key="1">
    <source>
        <dbReference type="SAM" id="SignalP"/>
    </source>
</evidence>
<evidence type="ECO:0000313" key="3">
    <source>
        <dbReference type="Proteomes" id="UP000264310"/>
    </source>
</evidence>
<gene>
    <name evidence="2" type="ORF">DYI37_17865</name>
</gene>
<dbReference type="EMBL" id="QURL01000009">
    <property type="protein sequence ID" value="RFC62110.1"/>
    <property type="molecule type" value="Genomic_DNA"/>
</dbReference>
<dbReference type="Proteomes" id="UP000264310">
    <property type="component" value="Unassembled WGS sequence"/>
</dbReference>
<sequence>MRPAGYPVLCLAMLLVSPPAAAQSWRASGTTAGYYVDGVANGMFLRCAGSSLTVNFTGFPARFADGAAYRVGVSVDGLARILDTRAHRVRGRTVLVHAGALGELRGLIEDLRKGKAAEISTPAGRYTLPLTGSGSALGALIAACTPQ</sequence>
<name>A0A371WYP5_9HYPH</name>
<keyword evidence="3" id="KW-1185">Reference proteome</keyword>
<reference evidence="2 3" key="1">
    <citation type="submission" date="2018-08" db="EMBL/GenBank/DDBJ databases">
        <title>Fulvimarina sp. 85, whole genome shotgun sequence.</title>
        <authorList>
            <person name="Tuo L."/>
        </authorList>
    </citation>
    <scope>NUCLEOTIDE SEQUENCE [LARGE SCALE GENOMIC DNA]</scope>
    <source>
        <strain evidence="2 3">85</strain>
    </source>
</reference>
<evidence type="ECO:0000313" key="2">
    <source>
        <dbReference type="EMBL" id="RFC62110.1"/>
    </source>
</evidence>
<protein>
    <submittedName>
        <fullName evidence="2">Uncharacterized protein</fullName>
    </submittedName>
</protein>
<proteinExistence type="predicted"/>
<feature type="chain" id="PRO_5016986670" evidence="1">
    <location>
        <begin position="23"/>
        <end position="147"/>
    </location>
</feature>
<accession>A0A371WYP5</accession>
<keyword evidence="1" id="KW-0732">Signal</keyword>
<dbReference type="AlphaFoldDB" id="A0A371WYP5"/>
<organism evidence="2 3">
    <name type="scientific">Fulvimarina endophytica</name>
    <dbReference type="NCBI Taxonomy" id="2293836"/>
    <lineage>
        <taxon>Bacteria</taxon>
        <taxon>Pseudomonadati</taxon>
        <taxon>Pseudomonadota</taxon>
        <taxon>Alphaproteobacteria</taxon>
        <taxon>Hyphomicrobiales</taxon>
        <taxon>Aurantimonadaceae</taxon>
        <taxon>Fulvimarina</taxon>
    </lineage>
</organism>
<comment type="caution">
    <text evidence="2">The sequence shown here is derived from an EMBL/GenBank/DDBJ whole genome shotgun (WGS) entry which is preliminary data.</text>
</comment>